<proteinExistence type="predicted"/>
<sequence>MSEIEVVLSTIKEGLVYRIGPRPSVEGYISQNWKAEDNVWTGRVTIIAKGSKCFVKLDDPIKGTVFARTEVTETGPQAFEKVRDSMRYFVLRLDDGKGHSMPIGLGFQDRQDAFDFSHTISKHFKQQRDLQTVSSVPLDQIPTTDYSLKEGEKIQFNLKLKPSKSKDTPTTTLPADSGFLPPPDTEALDPVPTKHVPTPIPSPEAQAFYSQQAQPSAQSSDFDSFFTSQPFQTAPPPSQPGTLSQDDLMGFFGQTSTKSTTGQEQQPSTQPLNVDWSAFTSASTQPSTTANDFKW</sequence>
<evidence type="ECO:0000313" key="3">
    <source>
        <dbReference type="EMBL" id="KAK2953157.1"/>
    </source>
</evidence>
<feature type="compositionally biased region" description="Low complexity" evidence="1">
    <location>
        <begin position="210"/>
        <end position="232"/>
    </location>
</feature>
<dbReference type="InterPro" id="IPR012466">
    <property type="entry name" value="NECAP_PHear"/>
</dbReference>
<dbReference type="Gene3D" id="2.30.29.30">
    <property type="entry name" value="Pleckstrin-homology domain (PH domain)/Phosphotyrosine-binding domain (PTB)"/>
    <property type="match status" value="1"/>
</dbReference>
<reference evidence="3 4" key="1">
    <citation type="journal article" date="2022" name="bioRxiv">
        <title>Genomics of Preaxostyla Flagellates Illuminates Evolutionary Transitions and the Path Towards Mitochondrial Loss.</title>
        <authorList>
            <person name="Novak L.V.F."/>
            <person name="Treitli S.C."/>
            <person name="Pyrih J."/>
            <person name="Halakuc P."/>
            <person name="Pipaliya S.V."/>
            <person name="Vacek V."/>
            <person name="Brzon O."/>
            <person name="Soukal P."/>
            <person name="Eme L."/>
            <person name="Dacks J.B."/>
            <person name="Karnkowska A."/>
            <person name="Elias M."/>
            <person name="Hampl V."/>
        </authorList>
    </citation>
    <scope>NUCLEOTIDE SEQUENCE [LARGE SCALE GENOMIC DNA]</scope>
    <source>
        <strain evidence="3">NAU3</strain>
        <tissue evidence="3">Gut</tissue>
    </source>
</reference>
<dbReference type="PANTHER" id="PTHR12847:SF9">
    <property type="entry name" value="NECAP-LIKE PROTEIN CG9132"/>
    <property type="match status" value="1"/>
</dbReference>
<evidence type="ECO:0000259" key="2">
    <source>
        <dbReference type="Pfam" id="PF07933"/>
    </source>
</evidence>
<organism evidence="3 4">
    <name type="scientific">Blattamonas nauphoetae</name>
    <dbReference type="NCBI Taxonomy" id="2049346"/>
    <lineage>
        <taxon>Eukaryota</taxon>
        <taxon>Metamonada</taxon>
        <taxon>Preaxostyla</taxon>
        <taxon>Oxymonadida</taxon>
        <taxon>Blattamonas</taxon>
    </lineage>
</organism>
<evidence type="ECO:0000256" key="1">
    <source>
        <dbReference type="SAM" id="MobiDB-lite"/>
    </source>
</evidence>
<dbReference type="InterPro" id="IPR011993">
    <property type="entry name" value="PH-like_dom_sf"/>
</dbReference>
<gene>
    <name evidence="3" type="ORF">BLNAU_11943</name>
</gene>
<protein>
    <submittedName>
        <fullName evidence="3">Adaptin ear-binding coat-associated protein 2</fullName>
    </submittedName>
</protein>
<accession>A0ABQ9XR29</accession>
<feature type="domain" description="NECAP PHear" evidence="2">
    <location>
        <begin position="4"/>
        <end position="159"/>
    </location>
</feature>
<dbReference type="CDD" id="cd13228">
    <property type="entry name" value="PHear_NECAP"/>
    <property type="match status" value="1"/>
</dbReference>
<dbReference type="SUPFAM" id="SSF50729">
    <property type="entry name" value="PH domain-like"/>
    <property type="match status" value="1"/>
</dbReference>
<dbReference type="PANTHER" id="PTHR12847">
    <property type="entry name" value="ATP-BINDING CASSETTE ABC TRANSPORTER-RELATED"/>
    <property type="match status" value="1"/>
</dbReference>
<keyword evidence="4" id="KW-1185">Reference proteome</keyword>
<name>A0ABQ9XR29_9EUKA</name>
<comment type="caution">
    <text evidence="3">The sequence shown here is derived from an EMBL/GenBank/DDBJ whole genome shotgun (WGS) entry which is preliminary data.</text>
</comment>
<feature type="region of interest" description="Disordered" evidence="1">
    <location>
        <begin position="159"/>
        <end position="295"/>
    </location>
</feature>
<feature type="compositionally biased region" description="Polar residues" evidence="1">
    <location>
        <begin position="253"/>
        <end position="295"/>
    </location>
</feature>
<evidence type="ECO:0000313" key="4">
    <source>
        <dbReference type="Proteomes" id="UP001281761"/>
    </source>
</evidence>
<dbReference type="Proteomes" id="UP001281761">
    <property type="component" value="Unassembled WGS sequence"/>
</dbReference>
<dbReference type="Pfam" id="PF07933">
    <property type="entry name" value="DUF1681"/>
    <property type="match status" value="1"/>
</dbReference>
<dbReference type="EMBL" id="JARBJD010000095">
    <property type="protein sequence ID" value="KAK2953157.1"/>
    <property type="molecule type" value="Genomic_DNA"/>
</dbReference>